<evidence type="ECO:0000313" key="8">
    <source>
        <dbReference type="EMBL" id="WJW66729.1"/>
    </source>
</evidence>
<dbReference type="EMBL" id="CP128399">
    <property type="protein sequence ID" value="WJW66729.1"/>
    <property type="molecule type" value="Genomic_DNA"/>
</dbReference>
<feature type="transmembrane region" description="Helical" evidence="6">
    <location>
        <begin position="43"/>
        <end position="59"/>
    </location>
</feature>
<feature type="binding site" evidence="5">
    <location>
        <position position="360"/>
    </location>
    <ligand>
        <name>Ca(2+)</name>
        <dbReference type="ChEBI" id="CHEBI:29108"/>
    </ligand>
</feature>
<keyword evidence="3" id="KW-0865">Zymogen</keyword>
<dbReference type="InterPro" id="IPR043147">
    <property type="entry name" value="Penicillin_amidase_A-knob"/>
</dbReference>
<reference evidence="7 9" key="1">
    <citation type="submission" date="2020-06" db="EMBL/GenBank/DDBJ databases">
        <title>Anoxygenic phototrophic Chloroflexota member uses a Type I reaction center.</title>
        <authorList>
            <person name="Tsuji J.M."/>
            <person name="Shaw N.A."/>
            <person name="Nagashima S."/>
            <person name="Venkiteswaran J."/>
            <person name="Schiff S.L."/>
            <person name="Hanada S."/>
            <person name="Tank M."/>
            <person name="Neufeld J.D."/>
        </authorList>
    </citation>
    <scope>NUCLEOTIDE SEQUENCE [LARGE SCALE GENOMIC DNA]</scope>
    <source>
        <strain evidence="7">L227-S17</strain>
    </source>
</reference>
<accession>A0A8T7LVF3</accession>
<dbReference type="InterPro" id="IPR002692">
    <property type="entry name" value="S45"/>
</dbReference>
<dbReference type="Gene3D" id="1.10.439.10">
    <property type="entry name" value="Penicillin Amidohydrolase, domain 1"/>
    <property type="match status" value="1"/>
</dbReference>
<dbReference type="PANTHER" id="PTHR34218">
    <property type="entry name" value="PEPTIDASE S45 PENICILLIN AMIDASE"/>
    <property type="match status" value="1"/>
</dbReference>
<dbReference type="AlphaFoldDB" id="A0A8T7LVF3"/>
<keyword evidence="2" id="KW-0378">Hydrolase</keyword>
<dbReference type="GO" id="GO:0017000">
    <property type="term" value="P:antibiotic biosynthetic process"/>
    <property type="evidence" value="ECO:0007669"/>
    <property type="project" value="InterPro"/>
</dbReference>
<dbReference type="Pfam" id="PF01804">
    <property type="entry name" value="Penicil_amidase"/>
    <property type="match status" value="1"/>
</dbReference>
<dbReference type="CDD" id="cd03747">
    <property type="entry name" value="Ntn_PGA_like"/>
    <property type="match status" value="1"/>
</dbReference>
<comment type="cofactor">
    <cofactor evidence="5">
        <name>Ca(2+)</name>
        <dbReference type="ChEBI" id="CHEBI:29108"/>
    </cofactor>
    <text evidence="5">Binds 1 Ca(2+) ion per dimer.</text>
</comment>
<comment type="similarity">
    <text evidence="1">Belongs to the peptidase S45 family.</text>
</comment>
<sequence length="848" mass="94724">MKGQKSSSRKDIQKVAEVISNNITDVIENSEGKPRKRGRKPRNLLLATSALGAVGYSAWQASKTRFSSKINGELKLSGLKSPVEVIRDKWGIPHLYAQSLSDLAFAQGFVQAQDRMWQMEFQRRVASGRLSEIFGDATLEADKMMRRLQLRRAAHNDYAHMDSDSEEKMVLERFVEGVNAYLNTKKLPLEFSLVRYKPEPWSPIDSLTWAKIIGVQQSTNLDSELVRAQMVQKLGAERAAKLEPTQMVTGAPLIIPPDADYSGLDFELILEEYRKMQSTIGAFAGGNSNNWAVSGSRTVTGKPMLCNDPHMAVTMPSTWYEMHLHSPEIDVTGASIPGIPLIGIGHNRHIAWGITNTMSDSQDAFIEKIDPTNPQRYEYKGEWREFEVVQEEIKIKGKASFFMDCARSVHGPLLSSLKLHGTPAADAGGKIEAPLAVSWNIYEPSKGIRTLLKLNQATNWQEFREALSTWDVGCFNFAYADVEGNIGYQFTGLIPIRGKGLGLAPSPGNTGEYDWQGYIPFEELPHIYNPEQGYIITTNQKVVGNEYPYWLGSDYLGENRAIRLRQLINSREKLSLDDVARFQKDQLCLPGLRLTRRLLQADATKGNDWQRRALGYLATWDGVLTAHSVAGSIYHATLQKLGRLVFEPIMGSSLTESYLGNSKDALGAHPNSLQSITTTFLIGRIEANDHDLLPMGKSWDDLLLEALSRAIELLRKKLGDDMNDWEWGKLHALNYVHPLGMVKPLNRIFNRGPYPLGGDWDTVWQAGYNGSDDNFSFNGATSSIRLVTDLNDWENTRFGCTSGQSGAPMSPHYSDLIEEWLAGAYHPHLFNRAAILDNAEGKLTLNPA</sequence>
<name>A0A8T7LVF3_9CHLR</name>
<dbReference type="PIRSF" id="PIRSF001227">
    <property type="entry name" value="Pen_acylase"/>
    <property type="match status" value="1"/>
</dbReference>
<dbReference type="RefSeq" id="WP_341468621.1">
    <property type="nucleotide sequence ID" value="NZ_CP128399.1"/>
</dbReference>
<dbReference type="InterPro" id="IPR043146">
    <property type="entry name" value="Penicillin_amidase_N_B-knob"/>
</dbReference>
<dbReference type="InterPro" id="IPR029055">
    <property type="entry name" value="Ntn_hydrolases_N"/>
</dbReference>
<dbReference type="Proteomes" id="UP000521676">
    <property type="component" value="Unassembled WGS sequence"/>
</dbReference>
<keyword evidence="6" id="KW-1133">Transmembrane helix</keyword>
<dbReference type="GO" id="GO:0016811">
    <property type="term" value="F:hydrolase activity, acting on carbon-nitrogen (but not peptide) bonds, in linear amides"/>
    <property type="evidence" value="ECO:0007669"/>
    <property type="project" value="InterPro"/>
</dbReference>
<dbReference type="Gene3D" id="1.10.1400.10">
    <property type="match status" value="1"/>
</dbReference>
<dbReference type="Gene3D" id="3.60.20.10">
    <property type="entry name" value="Glutamine Phosphoribosylpyrophosphate, subunit 1, domain 1"/>
    <property type="match status" value="1"/>
</dbReference>
<dbReference type="EMBL" id="JACATZ010000001">
    <property type="protein sequence ID" value="NWJ44847.1"/>
    <property type="molecule type" value="Genomic_DNA"/>
</dbReference>
<dbReference type="InterPro" id="IPR023343">
    <property type="entry name" value="Penicillin_amidase_dom1"/>
</dbReference>
<evidence type="ECO:0000256" key="3">
    <source>
        <dbReference type="ARBA" id="ARBA00023145"/>
    </source>
</evidence>
<dbReference type="InterPro" id="IPR014395">
    <property type="entry name" value="Pen/GL7ACA/AHL_acylase"/>
</dbReference>
<evidence type="ECO:0000256" key="5">
    <source>
        <dbReference type="PIRSR" id="PIRSR001227-2"/>
    </source>
</evidence>
<gene>
    <name evidence="7" type="ORF">HXX08_03125</name>
    <name evidence="8" type="ORF">OZ401_002544</name>
</gene>
<dbReference type="Gene3D" id="2.30.120.10">
    <property type="match status" value="1"/>
</dbReference>
<evidence type="ECO:0000256" key="4">
    <source>
        <dbReference type="PIRSR" id="PIRSR001227-1"/>
    </source>
</evidence>
<keyword evidence="6" id="KW-0812">Transmembrane</keyword>
<dbReference type="GO" id="GO:0046872">
    <property type="term" value="F:metal ion binding"/>
    <property type="evidence" value="ECO:0007669"/>
    <property type="project" value="UniProtKB-KW"/>
</dbReference>
<dbReference type="PANTHER" id="PTHR34218:SF4">
    <property type="entry name" value="ACYL-HOMOSERINE LACTONE ACYLASE QUIP"/>
    <property type="match status" value="1"/>
</dbReference>
<evidence type="ECO:0000256" key="2">
    <source>
        <dbReference type="ARBA" id="ARBA00022801"/>
    </source>
</evidence>
<keyword evidence="10" id="KW-1185">Reference proteome</keyword>
<protein>
    <submittedName>
        <fullName evidence="7">Penicillin acylase family protein</fullName>
    </submittedName>
</protein>
<evidence type="ECO:0000313" key="9">
    <source>
        <dbReference type="Proteomes" id="UP000521676"/>
    </source>
</evidence>
<evidence type="ECO:0000313" key="7">
    <source>
        <dbReference type="EMBL" id="NWJ44847.1"/>
    </source>
</evidence>
<dbReference type="SUPFAM" id="SSF56235">
    <property type="entry name" value="N-terminal nucleophile aminohydrolases (Ntn hydrolases)"/>
    <property type="match status" value="1"/>
</dbReference>
<evidence type="ECO:0000256" key="6">
    <source>
        <dbReference type="SAM" id="Phobius"/>
    </source>
</evidence>
<dbReference type="Proteomes" id="UP001431572">
    <property type="component" value="Chromosome 1"/>
</dbReference>
<keyword evidence="5" id="KW-0479">Metal-binding</keyword>
<evidence type="ECO:0000256" key="1">
    <source>
        <dbReference type="ARBA" id="ARBA00006586"/>
    </source>
</evidence>
<keyword evidence="5" id="KW-0106">Calcium</keyword>
<proteinExistence type="inferred from homology"/>
<reference evidence="8" key="2">
    <citation type="journal article" date="2024" name="Nature">
        <title>Anoxygenic phototroph of the Chloroflexota uses a type I reaction centre.</title>
        <authorList>
            <person name="Tsuji J.M."/>
            <person name="Shaw N.A."/>
            <person name="Nagashima S."/>
            <person name="Venkiteswaran J.J."/>
            <person name="Schiff S.L."/>
            <person name="Watanabe T."/>
            <person name="Fukui M."/>
            <person name="Hanada S."/>
            <person name="Tank M."/>
            <person name="Neufeld J.D."/>
        </authorList>
    </citation>
    <scope>NUCLEOTIDE SEQUENCE</scope>
    <source>
        <strain evidence="8">L227-S17</strain>
    </source>
</reference>
<feature type="active site" description="Nucleophile" evidence="4">
    <location>
        <position position="288"/>
    </location>
</feature>
<evidence type="ECO:0000313" key="10">
    <source>
        <dbReference type="Proteomes" id="UP001431572"/>
    </source>
</evidence>
<feature type="binding site" evidence="5">
    <location>
        <position position="224"/>
    </location>
    <ligand>
        <name>Ca(2+)</name>
        <dbReference type="ChEBI" id="CHEBI:29108"/>
    </ligand>
</feature>
<organism evidence="7 9">
    <name type="scientific">Candidatus Chlorohelix allophototropha</name>
    <dbReference type="NCBI Taxonomy" id="3003348"/>
    <lineage>
        <taxon>Bacteria</taxon>
        <taxon>Bacillati</taxon>
        <taxon>Chloroflexota</taxon>
        <taxon>Chloroflexia</taxon>
        <taxon>Candidatus Chloroheliales</taxon>
        <taxon>Candidatus Chloroheliaceae</taxon>
        <taxon>Candidatus Chlorohelix</taxon>
    </lineage>
</organism>
<feature type="binding site" evidence="5">
    <location>
        <position position="363"/>
    </location>
    <ligand>
        <name>Ca(2+)</name>
        <dbReference type="ChEBI" id="CHEBI:29108"/>
    </ligand>
</feature>
<keyword evidence="6" id="KW-0472">Membrane</keyword>